<sequence length="96" mass="10684">MSIDYSKYSEDIYKVKVVDNRFLLVTLDRPKHANSIPTKYHAKLDALWTQFENDPQLRVAIITGKGKFFCAGADLKGEFRGIGDMPLAAGALPQAP</sequence>
<dbReference type="EMBL" id="CP014500">
    <property type="protein sequence ID" value="ANB11566.1"/>
    <property type="molecule type" value="Genomic_DNA"/>
</dbReference>
<dbReference type="CDD" id="cd06558">
    <property type="entry name" value="crotonase-like"/>
    <property type="match status" value="1"/>
</dbReference>
<reference evidence="2 3" key="1">
    <citation type="submission" date="2016-02" db="EMBL/GenBank/DDBJ databases">
        <title>Complete genome sequence and transcriptome regulation of the pentose utilising yeast Sugiyamaella lignohabitans.</title>
        <authorList>
            <person name="Bellasio M."/>
            <person name="Peymann A."/>
            <person name="Valli M."/>
            <person name="Sipitzky M."/>
            <person name="Graf A."/>
            <person name="Sauer M."/>
            <person name="Marx H."/>
            <person name="Mattanovich D."/>
        </authorList>
    </citation>
    <scope>NUCLEOTIDE SEQUENCE [LARGE SCALE GENOMIC DNA]</scope>
    <source>
        <strain evidence="2 3">CBS 10342</strain>
    </source>
</reference>
<dbReference type="RefSeq" id="XP_018734043.1">
    <property type="nucleotide sequence ID" value="XM_018881450.1"/>
</dbReference>
<dbReference type="AlphaFoldDB" id="A0A167CDZ5"/>
<comment type="similarity">
    <text evidence="1">Belongs to the enoyl-CoA hydratase/isomerase family.</text>
</comment>
<dbReference type="InterPro" id="IPR001753">
    <property type="entry name" value="Enoyl-CoA_hydra/iso"/>
</dbReference>
<evidence type="ECO:0000313" key="3">
    <source>
        <dbReference type="Proteomes" id="UP000189580"/>
    </source>
</evidence>
<dbReference type="PANTHER" id="PTHR43802">
    <property type="entry name" value="ENOYL-COA HYDRATASE"/>
    <property type="match status" value="1"/>
</dbReference>
<keyword evidence="3" id="KW-1185">Reference proteome</keyword>
<accession>A0A167CDZ5</accession>
<evidence type="ECO:0000313" key="2">
    <source>
        <dbReference type="EMBL" id="ANB11566.1"/>
    </source>
</evidence>
<dbReference type="OrthoDB" id="2139957at2759"/>
<dbReference type="KEGG" id="slb:AWJ20_4386"/>
<dbReference type="PANTHER" id="PTHR43802:SF1">
    <property type="entry name" value="IP11341P-RELATED"/>
    <property type="match status" value="1"/>
</dbReference>
<dbReference type="InterPro" id="IPR029045">
    <property type="entry name" value="ClpP/crotonase-like_dom_sf"/>
</dbReference>
<evidence type="ECO:0000256" key="1">
    <source>
        <dbReference type="ARBA" id="ARBA00005254"/>
    </source>
</evidence>
<dbReference type="Gene3D" id="3.90.226.10">
    <property type="entry name" value="2-enoyl-CoA Hydratase, Chain A, domain 1"/>
    <property type="match status" value="1"/>
</dbReference>
<protein>
    <submittedName>
        <fullName evidence="2">Uncharacterized protein</fullName>
    </submittedName>
</protein>
<proteinExistence type="inferred from homology"/>
<name>A0A167CDZ5_9ASCO</name>
<gene>
    <name evidence="2" type="ORF">AWJ20_4386</name>
</gene>
<dbReference type="GeneID" id="30036512"/>
<organism evidence="2 3">
    <name type="scientific">Sugiyamaella lignohabitans</name>
    <dbReference type="NCBI Taxonomy" id="796027"/>
    <lineage>
        <taxon>Eukaryota</taxon>
        <taxon>Fungi</taxon>
        <taxon>Dikarya</taxon>
        <taxon>Ascomycota</taxon>
        <taxon>Saccharomycotina</taxon>
        <taxon>Dipodascomycetes</taxon>
        <taxon>Dipodascales</taxon>
        <taxon>Trichomonascaceae</taxon>
        <taxon>Sugiyamaella</taxon>
    </lineage>
</organism>
<dbReference type="Pfam" id="PF00378">
    <property type="entry name" value="ECH_1"/>
    <property type="match status" value="1"/>
</dbReference>
<dbReference type="SUPFAM" id="SSF52096">
    <property type="entry name" value="ClpP/crotonase"/>
    <property type="match status" value="1"/>
</dbReference>
<dbReference type="Proteomes" id="UP000189580">
    <property type="component" value="Chromosome c"/>
</dbReference>